<keyword evidence="2" id="KW-1185">Reference proteome</keyword>
<evidence type="ECO:0000313" key="1">
    <source>
        <dbReference type="EMBL" id="CAH2228091.1"/>
    </source>
</evidence>
<comment type="caution">
    <text evidence="1">The sequence shown here is derived from an EMBL/GenBank/DDBJ whole genome shotgun (WGS) entry which is preliminary data.</text>
</comment>
<dbReference type="EMBL" id="CAKXAJ010023754">
    <property type="protein sequence ID" value="CAH2228091.1"/>
    <property type="molecule type" value="Genomic_DNA"/>
</dbReference>
<name>A0A8S4R000_9NEOP</name>
<dbReference type="AlphaFoldDB" id="A0A8S4R000"/>
<organism evidence="1 2">
    <name type="scientific">Pararge aegeria aegeria</name>
    <dbReference type="NCBI Taxonomy" id="348720"/>
    <lineage>
        <taxon>Eukaryota</taxon>
        <taxon>Metazoa</taxon>
        <taxon>Ecdysozoa</taxon>
        <taxon>Arthropoda</taxon>
        <taxon>Hexapoda</taxon>
        <taxon>Insecta</taxon>
        <taxon>Pterygota</taxon>
        <taxon>Neoptera</taxon>
        <taxon>Endopterygota</taxon>
        <taxon>Lepidoptera</taxon>
        <taxon>Glossata</taxon>
        <taxon>Ditrysia</taxon>
        <taxon>Papilionoidea</taxon>
        <taxon>Nymphalidae</taxon>
        <taxon>Satyrinae</taxon>
        <taxon>Satyrini</taxon>
        <taxon>Parargina</taxon>
        <taxon>Pararge</taxon>
    </lineage>
</organism>
<feature type="non-terminal residue" evidence="1">
    <location>
        <position position="1"/>
    </location>
</feature>
<gene>
    <name evidence="1" type="primary">jg23181</name>
    <name evidence="1" type="ORF">PAEG_LOCUS8193</name>
</gene>
<dbReference type="OrthoDB" id="424310at2759"/>
<evidence type="ECO:0000313" key="2">
    <source>
        <dbReference type="Proteomes" id="UP000838756"/>
    </source>
</evidence>
<proteinExistence type="predicted"/>
<sequence length="84" mass="9941">YAIRYSIEQSMAMFVALTETPCLCTYVCDEDFKWDSRDLINTPFRSPTITLFHFYLMMSPDGPYYTTPPEQFEVLKLQSFLDLF</sequence>
<reference evidence="1" key="1">
    <citation type="submission" date="2022-03" db="EMBL/GenBank/DDBJ databases">
        <authorList>
            <person name="Lindestad O."/>
        </authorList>
    </citation>
    <scope>NUCLEOTIDE SEQUENCE</scope>
</reference>
<protein>
    <submittedName>
        <fullName evidence="1">Jg23181 protein</fullName>
    </submittedName>
</protein>
<accession>A0A8S4R000</accession>
<dbReference type="Proteomes" id="UP000838756">
    <property type="component" value="Unassembled WGS sequence"/>
</dbReference>